<dbReference type="RefSeq" id="WP_275768911.1">
    <property type="nucleotide sequence ID" value="NZ_BAABDE010000039.1"/>
</dbReference>
<dbReference type="Gene3D" id="3.50.50.60">
    <property type="entry name" value="FAD/NAD(P)-binding domain"/>
    <property type="match status" value="1"/>
</dbReference>
<keyword evidence="9" id="KW-1185">Reference proteome</keyword>
<dbReference type="PROSITE" id="PS00623">
    <property type="entry name" value="GMC_OXRED_1"/>
    <property type="match status" value="1"/>
</dbReference>
<dbReference type="Gene3D" id="3.30.410.40">
    <property type="match status" value="1"/>
</dbReference>
<organism evidence="8 9">
    <name type="scientific">Streptomyces coacervatus</name>
    <dbReference type="NCBI Taxonomy" id="647381"/>
    <lineage>
        <taxon>Bacteria</taxon>
        <taxon>Bacillati</taxon>
        <taxon>Actinomycetota</taxon>
        <taxon>Actinomycetes</taxon>
        <taxon>Kitasatosporales</taxon>
        <taxon>Streptomycetaceae</taxon>
        <taxon>Streptomyces</taxon>
    </lineage>
</organism>
<dbReference type="InterPro" id="IPR023978">
    <property type="entry name" value="GMC_oxidoreductase_bact"/>
</dbReference>
<evidence type="ECO:0000259" key="6">
    <source>
        <dbReference type="PROSITE" id="PS00623"/>
    </source>
</evidence>
<gene>
    <name evidence="8" type="ORF">GCM10022403_086630</name>
</gene>
<dbReference type="InterPro" id="IPR012132">
    <property type="entry name" value="GMC_OxRdtase"/>
</dbReference>
<sequence length="537" mass="57616">MAGKFDVIIVGSGSTGGALAARLSENPDLTVLLLEGGPVYSAADEMPQELLAPAIVAAGAPGHPNNWAYMGEVRPGLRIPYPRGKGLGGSSSINGCYYIRGLKDDFDTWVKLGNDEWAFDTVQKYYKRMERDLDFDGDAHGSDGPIPVMREPLDRAPEFTSAFDDGCHALGFGSDPDKNDPRPEGGVGPVPLNIFEGRRIGTALAYLLPATGRPNLTIVGNAVARRVLTEKSRAVGIEAIVDGRPQVFHGDEIVISAGALRSPHLLMVSGIGPANHLREHGVDIVHDLPGVGRHMTDHPMVSAAWDSRLDLVKQPERGAMTSVLHWTDEGSDLEILPFVTKNSDMLGMTDVFARPVQAAKAMRGTSAKAVTRQARALRHAMLGIVVEKQESRGAVTLVSGDPDQLPDLRWNLLSEPQDHVRFRAAIRVAFEIFNSAGLRGIGASIVGLDAKTVGDDKKLDQWAFDRVGGGHPSGTCRMGPASDDQAVVDQHLRVHGIDGLRVADTSIFPTITSRGPNATAMMVGEYLADIMKHEAAH</sequence>
<dbReference type="Proteomes" id="UP001501009">
    <property type="component" value="Unassembled WGS sequence"/>
</dbReference>
<evidence type="ECO:0000256" key="4">
    <source>
        <dbReference type="ARBA" id="ARBA00022827"/>
    </source>
</evidence>
<dbReference type="EMBL" id="BAABDE010000039">
    <property type="protein sequence ID" value="GAA3841075.1"/>
    <property type="molecule type" value="Genomic_DNA"/>
</dbReference>
<evidence type="ECO:0000313" key="8">
    <source>
        <dbReference type="EMBL" id="GAA3841075.1"/>
    </source>
</evidence>
<dbReference type="PANTHER" id="PTHR11552:SF147">
    <property type="entry name" value="CHOLINE DEHYDROGENASE, MITOCHONDRIAL"/>
    <property type="match status" value="1"/>
</dbReference>
<dbReference type="Pfam" id="PF05199">
    <property type="entry name" value="GMC_oxred_C"/>
    <property type="match status" value="1"/>
</dbReference>
<comment type="similarity">
    <text evidence="2 5">Belongs to the GMC oxidoreductase family.</text>
</comment>
<proteinExistence type="inferred from homology"/>
<accession>A0ABP7JC71</accession>
<dbReference type="NCBIfam" id="TIGR03970">
    <property type="entry name" value="Rv0697"/>
    <property type="match status" value="1"/>
</dbReference>
<evidence type="ECO:0000256" key="1">
    <source>
        <dbReference type="ARBA" id="ARBA00001974"/>
    </source>
</evidence>
<dbReference type="PIRSF" id="PIRSF000137">
    <property type="entry name" value="Alcohol_oxidase"/>
    <property type="match status" value="1"/>
</dbReference>
<dbReference type="InterPro" id="IPR036188">
    <property type="entry name" value="FAD/NAD-bd_sf"/>
</dbReference>
<evidence type="ECO:0000259" key="7">
    <source>
        <dbReference type="PROSITE" id="PS00624"/>
    </source>
</evidence>
<dbReference type="InterPro" id="IPR000172">
    <property type="entry name" value="GMC_OxRdtase_N"/>
</dbReference>
<keyword evidence="4 5" id="KW-0274">FAD</keyword>
<protein>
    <submittedName>
        <fullName evidence="8">GMC family oxidoreductase N-terminal domain-containing protein</fullName>
    </submittedName>
</protein>
<comment type="cofactor">
    <cofactor evidence="1">
        <name>FAD</name>
        <dbReference type="ChEBI" id="CHEBI:57692"/>
    </cofactor>
</comment>
<dbReference type="PANTHER" id="PTHR11552">
    <property type="entry name" value="GLUCOSE-METHANOL-CHOLINE GMC OXIDOREDUCTASE"/>
    <property type="match status" value="1"/>
</dbReference>
<comment type="caution">
    <text evidence="8">The sequence shown here is derived from an EMBL/GenBank/DDBJ whole genome shotgun (WGS) entry which is preliminary data.</text>
</comment>
<dbReference type="InterPro" id="IPR007867">
    <property type="entry name" value="GMC_OxRtase_C"/>
</dbReference>
<reference evidence="9" key="1">
    <citation type="journal article" date="2019" name="Int. J. Syst. Evol. Microbiol.">
        <title>The Global Catalogue of Microorganisms (GCM) 10K type strain sequencing project: providing services to taxonomists for standard genome sequencing and annotation.</title>
        <authorList>
            <consortium name="The Broad Institute Genomics Platform"/>
            <consortium name="The Broad Institute Genome Sequencing Center for Infectious Disease"/>
            <person name="Wu L."/>
            <person name="Ma J."/>
        </authorList>
    </citation>
    <scope>NUCLEOTIDE SEQUENCE [LARGE SCALE GENOMIC DNA]</scope>
    <source>
        <strain evidence="9">JCM 17138</strain>
    </source>
</reference>
<keyword evidence="3 5" id="KW-0285">Flavoprotein</keyword>
<name>A0ABP7JC71_9ACTN</name>
<dbReference type="Pfam" id="PF00732">
    <property type="entry name" value="GMC_oxred_N"/>
    <property type="match status" value="1"/>
</dbReference>
<dbReference type="SUPFAM" id="SSF51905">
    <property type="entry name" value="FAD/NAD(P)-binding domain"/>
    <property type="match status" value="1"/>
</dbReference>
<dbReference type="PROSITE" id="PS00624">
    <property type="entry name" value="GMC_OXRED_2"/>
    <property type="match status" value="1"/>
</dbReference>
<feature type="domain" description="Glucose-methanol-choline oxidoreductase N-terminal" evidence="7">
    <location>
        <begin position="258"/>
        <end position="272"/>
    </location>
</feature>
<dbReference type="SUPFAM" id="SSF54373">
    <property type="entry name" value="FAD-linked reductases, C-terminal domain"/>
    <property type="match status" value="1"/>
</dbReference>
<evidence type="ECO:0000256" key="2">
    <source>
        <dbReference type="ARBA" id="ARBA00010790"/>
    </source>
</evidence>
<evidence type="ECO:0000256" key="3">
    <source>
        <dbReference type="ARBA" id="ARBA00022630"/>
    </source>
</evidence>
<evidence type="ECO:0000313" key="9">
    <source>
        <dbReference type="Proteomes" id="UP001501009"/>
    </source>
</evidence>
<evidence type="ECO:0000256" key="5">
    <source>
        <dbReference type="RuleBase" id="RU003968"/>
    </source>
</evidence>
<feature type="domain" description="Glucose-methanol-choline oxidoreductase N-terminal" evidence="6">
    <location>
        <begin position="84"/>
        <end position="107"/>
    </location>
</feature>